<dbReference type="GO" id="GO:0022857">
    <property type="term" value="F:transmembrane transporter activity"/>
    <property type="evidence" value="ECO:0007669"/>
    <property type="project" value="InterPro"/>
</dbReference>
<feature type="transmembrane region" description="Helical" evidence="9">
    <location>
        <begin position="338"/>
        <end position="359"/>
    </location>
</feature>
<feature type="transmembrane region" description="Helical" evidence="9">
    <location>
        <begin position="193"/>
        <end position="212"/>
    </location>
</feature>
<evidence type="ECO:0000256" key="8">
    <source>
        <dbReference type="SAM" id="MobiDB-lite"/>
    </source>
</evidence>
<evidence type="ECO:0000256" key="6">
    <source>
        <dbReference type="ARBA" id="ARBA00022989"/>
    </source>
</evidence>
<dbReference type="InterPro" id="IPR036259">
    <property type="entry name" value="MFS_trans_sf"/>
</dbReference>
<dbReference type="PANTHER" id="PTHR42718:SF9">
    <property type="entry name" value="MAJOR FACILITATOR SUPERFAMILY MULTIDRUG TRANSPORTER MFSC"/>
    <property type="match status" value="1"/>
</dbReference>
<dbReference type="RefSeq" id="WP_119932532.1">
    <property type="nucleotide sequence ID" value="NZ_JAAVUN010000001.1"/>
</dbReference>
<feature type="transmembrane region" description="Helical" evidence="9">
    <location>
        <begin position="301"/>
        <end position="326"/>
    </location>
</feature>
<gene>
    <name evidence="11" type="ORF">GTW58_00130</name>
</gene>
<dbReference type="CDD" id="cd17503">
    <property type="entry name" value="MFS_LmrB_MDR_like"/>
    <property type="match status" value="1"/>
</dbReference>
<dbReference type="GO" id="GO:0005886">
    <property type="term" value="C:plasma membrane"/>
    <property type="evidence" value="ECO:0007669"/>
    <property type="project" value="UniProtKB-SubCell"/>
</dbReference>
<dbReference type="InterPro" id="IPR004638">
    <property type="entry name" value="EmrB-like"/>
</dbReference>
<feature type="transmembrane region" description="Helical" evidence="9">
    <location>
        <begin position="472"/>
        <end position="494"/>
    </location>
</feature>
<feature type="transmembrane region" description="Helical" evidence="9">
    <location>
        <begin position="77"/>
        <end position="97"/>
    </location>
</feature>
<keyword evidence="6 9" id="KW-1133">Transmembrane helix</keyword>
<feature type="transmembrane region" description="Helical" evidence="9">
    <location>
        <begin position="438"/>
        <end position="460"/>
    </location>
</feature>
<evidence type="ECO:0000256" key="4">
    <source>
        <dbReference type="ARBA" id="ARBA00022475"/>
    </source>
</evidence>
<evidence type="ECO:0000256" key="3">
    <source>
        <dbReference type="ARBA" id="ARBA00022448"/>
    </source>
</evidence>
<dbReference type="Gene3D" id="1.20.1250.20">
    <property type="entry name" value="MFS general substrate transporter like domains"/>
    <property type="match status" value="1"/>
</dbReference>
<evidence type="ECO:0000313" key="12">
    <source>
        <dbReference type="Proteomes" id="UP000521379"/>
    </source>
</evidence>
<sequence length="508" mass="52542">MSVTHTGSLPQVPAPQSDGVAGTGSIPTVDLDPKRVRTLLGVLIVSAFVVILNETVLSVALPDLMEDLQIPATTAQWLTAGFMLTMAVVIPTTGFLLERLPHRVVFMTALSLFTAGTALAAAASSFPLLMAGRVVQASGTALLLPLLMTTVLTVVPAERRGSVMGLISVVISVAPAIGPTISGIILGALSWRWLFLIMLPIAVLALVVGALLMPSMGTPRKVKLDLVSVVLSVLGFGGLLMGLSGFGSHGGETADSGGGIPPVPALIVGVIALAVFVWRQLRLQREDRALLDLRPFTQRTFTISLGLMIVSFSTLFGVVILLPLYMQNVLGHSTLTTGLTMLPGGLIMGFLAPFVGRLYDRHGAKVLVIPGTIVLSLAMWTFSTVGENTPLWLIVAAHVVMSSGLALLITPLMTSALGSLPQSLYSHGSALLNTLQQVSGAAGSALFITLMSLGAASAASGGATATAAQAQGIHIAFLVAAGISVVAIVVSFLVPKRAEGSSARRPVH</sequence>
<dbReference type="Proteomes" id="UP000521379">
    <property type="component" value="Unassembled WGS sequence"/>
</dbReference>
<feature type="transmembrane region" description="Helical" evidence="9">
    <location>
        <begin position="366"/>
        <end position="385"/>
    </location>
</feature>
<keyword evidence="3" id="KW-0813">Transport</keyword>
<comment type="similarity">
    <text evidence="2">Belongs to the major facilitator superfamily. EmrB family.</text>
</comment>
<dbReference type="NCBIfam" id="TIGR00711">
    <property type="entry name" value="efflux_EmrB"/>
    <property type="match status" value="1"/>
</dbReference>
<dbReference type="EMBL" id="JAAVUN010000001">
    <property type="protein sequence ID" value="NKE08381.1"/>
    <property type="molecule type" value="Genomic_DNA"/>
</dbReference>
<comment type="caution">
    <text evidence="11">The sequence shown here is derived from an EMBL/GenBank/DDBJ whole genome shotgun (WGS) entry which is preliminary data.</text>
</comment>
<feature type="transmembrane region" description="Helical" evidence="9">
    <location>
        <begin position="224"/>
        <end position="243"/>
    </location>
</feature>
<feature type="transmembrane region" description="Helical" evidence="9">
    <location>
        <begin position="39"/>
        <end position="57"/>
    </location>
</feature>
<proteinExistence type="inferred from homology"/>
<evidence type="ECO:0000313" key="11">
    <source>
        <dbReference type="EMBL" id="NKE08381.1"/>
    </source>
</evidence>
<feature type="transmembrane region" description="Helical" evidence="9">
    <location>
        <begin position="391"/>
        <end position="417"/>
    </location>
</feature>
<evidence type="ECO:0000256" key="1">
    <source>
        <dbReference type="ARBA" id="ARBA00004651"/>
    </source>
</evidence>
<evidence type="ECO:0000256" key="9">
    <source>
        <dbReference type="SAM" id="Phobius"/>
    </source>
</evidence>
<dbReference type="InterPro" id="IPR011701">
    <property type="entry name" value="MFS"/>
</dbReference>
<dbReference type="PROSITE" id="PS50850">
    <property type="entry name" value="MFS"/>
    <property type="match status" value="1"/>
</dbReference>
<keyword evidence="12" id="KW-1185">Reference proteome</keyword>
<feature type="transmembrane region" description="Helical" evidence="9">
    <location>
        <begin position="134"/>
        <end position="154"/>
    </location>
</feature>
<feature type="transmembrane region" description="Helical" evidence="9">
    <location>
        <begin position="166"/>
        <end position="187"/>
    </location>
</feature>
<name>A0A846U0Z6_9MICC</name>
<feature type="transmembrane region" description="Helical" evidence="9">
    <location>
        <begin position="263"/>
        <end position="281"/>
    </location>
</feature>
<dbReference type="PANTHER" id="PTHR42718">
    <property type="entry name" value="MAJOR FACILITATOR SUPERFAMILY MULTIDRUG TRANSPORTER MFSC"/>
    <property type="match status" value="1"/>
</dbReference>
<dbReference type="PRINTS" id="PR01036">
    <property type="entry name" value="TCRTETB"/>
</dbReference>
<keyword evidence="5 9" id="KW-0812">Transmembrane</keyword>
<reference evidence="11 12" key="1">
    <citation type="submission" date="2020-02" db="EMBL/GenBank/DDBJ databases">
        <authorList>
            <person name="Sun Q."/>
        </authorList>
    </citation>
    <scope>NUCLEOTIDE SEQUENCE [LARGE SCALE GENOMIC DNA]</scope>
    <source>
        <strain evidence="11 12">YIM 13062</strain>
    </source>
</reference>
<feature type="transmembrane region" description="Helical" evidence="9">
    <location>
        <begin position="104"/>
        <end position="128"/>
    </location>
</feature>
<accession>A0A846U0Z6</accession>
<evidence type="ECO:0000256" key="5">
    <source>
        <dbReference type="ARBA" id="ARBA00022692"/>
    </source>
</evidence>
<dbReference type="Pfam" id="PF07690">
    <property type="entry name" value="MFS_1"/>
    <property type="match status" value="1"/>
</dbReference>
<dbReference type="SUPFAM" id="SSF103473">
    <property type="entry name" value="MFS general substrate transporter"/>
    <property type="match status" value="1"/>
</dbReference>
<feature type="region of interest" description="Disordered" evidence="8">
    <location>
        <begin position="1"/>
        <end position="25"/>
    </location>
</feature>
<dbReference type="AlphaFoldDB" id="A0A846U0Z6"/>
<feature type="domain" description="Major facilitator superfamily (MFS) profile" evidence="10">
    <location>
        <begin position="39"/>
        <end position="499"/>
    </location>
</feature>
<keyword evidence="7 9" id="KW-0472">Membrane</keyword>
<comment type="subcellular location">
    <subcellularLocation>
        <location evidence="1">Cell membrane</location>
        <topology evidence="1">Multi-pass membrane protein</topology>
    </subcellularLocation>
</comment>
<evidence type="ECO:0000256" key="2">
    <source>
        <dbReference type="ARBA" id="ARBA00008537"/>
    </source>
</evidence>
<keyword evidence="4" id="KW-1003">Cell membrane</keyword>
<protein>
    <submittedName>
        <fullName evidence="11">Multidrug efflux MFS transporter</fullName>
    </submittedName>
</protein>
<evidence type="ECO:0000256" key="7">
    <source>
        <dbReference type="ARBA" id="ARBA00023136"/>
    </source>
</evidence>
<evidence type="ECO:0000259" key="10">
    <source>
        <dbReference type="PROSITE" id="PS50850"/>
    </source>
</evidence>
<organism evidence="11 12">
    <name type="scientific">Kocuria subflava</name>
    <dbReference type="NCBI Taxonomy" id="1736139"/>
    <lineage>
        <taxon>Bacteria</taxon>
        <taxon>Bacillati</taxon>
        <taxon>Actinomycetota</taxon>
        <taxon>Actinomycetes</taxon>
        <taxon>Micrococcales</taxon>
        <taxon>Micrococcaceae</taxon>
        <taxon>Kocuria</taxon>
    </lineage>
</organism>
<dbReference type="InterPro" id="IPR020846">
    <property type="entry name" value="MFS_dom"/>
</dbReference>
<dbReference type="Gene3D" id="1.20.1720.10">
    <property type="entry name" value="Multidrug resistance protein D"/>
    <property type="match status" value="1"/>
</dbReference>